<evidence type="ECO:0000313" key="2">
    <source>
        <dbReference type="Proteomes" id="UP001311232"/>
    </source>
</evidence>
<dbReference type="SUPFAM" id="SSF56204">
    <property type="entry name" value="Hect, E3 ligase catalytic domain"/>
    <property type="match status" value="1"/>
</dbReference>
<evidence type="ECO:0000313" key="1">
    <source>
        <dbReference type="EMBL" id="KAK5623104.1"/>
    </source>
</evidence>
<comment type="caution">
    <text evidence="1">The sequence shown here is derived from an EMBL/GenBank/DDBJ whole genome shotgun (WGS) entry which is preliminary data.</text>
</comment>
<name>A0AAV9SP05_9TELE</name>
<evidence type="ECO:0008006" key="3">
    <source>
        <dbReference type="Google" id="ProtNLM"/>
    </source>
</evidence>
<dbReference type="EMBL" id="JAHHUM010000051">
    <property type="protein sequence ID" value="KAK5623104.1"/>
    <property type="molecule type" value="Genomic_DNA"/>
</dbReference>
<reference evidence="1 2" key="1">
    <citation type="submission" date="2021-06" db="EMBL/GenBank/DDBJ databases">
        <authorList>
            <person name="Palmer J.M."/>
        </authorList>
    </citation>
    <scope>NUCLEOTIDE SEQUENCE [LARGE SCALE GENOMIC DNA]</scope>
    <source>
        <strain evidence="1 2">MEX-2019</strain>
        <tissue evidence="1">Muscle</tissue>
    </source>
</reference>
<proteinExistence type="predicted"/>
<keyword evidence="2" id="KW-1185">Reference proteome</keyword>
<gene>
    <name evidence="1" type="ORF">CRENBAI_019763</name>
</gene>
<dbReference type="InterPro" id="IPR035983">
    <property type="entry name" value="Hect_E3_ubiquitin_ligase"/>
</dbReference>
<dbReference type="Gene3D" id="3.30.2410.10">
    <property type="entry name" value="Hect, E3 ligase catalytic domain"/>
    <property type="match status" value="1"/>
</dbReference>
<dbReference type="Proteomes" id="UP001311232">
    <property type="component" value="Unassembled WGS sequence"/>
</dbReference>
<sequence length="146" mass="16402">MDDFMQAEGPVDEVGPTQEFFRLPMMAVKDGTLFTGSQNSKNLSLDSHEALQKPLRYTNITAQSQRDRVFEITLEQILVFASGADKVSPLGCSPQPTLNFIHEAGLKYPEANTCLVNFKLPIQYTYRQFTKFMYDGIIQAPIFGLA</sequence>
<accession>A0AAV9SP05</accession>
<protein>
    <recommendedName>
        <fullName evidence="3">HECT domain-containing protein</fullName>
    </recommendedName>
</protein>
<organism evidence="1 2">
    <name type="scientific">Crenichthys baileyi</name>
    <name type="common">White River springfish</name>
    <dbReference type="NCBI Taxonomy" id="28760"/>
    <lineage>
        <taxon>Eukaryota</taxon>
        <taxon>Metazoa</taxon>
        <taxon>Chordata</taxon>
        <taxon>Craniata</taxon>
        <taxon>Vertebrata</taxon>
        <taxon>Euteleostomi</taxon>
        <taxon>Actinopterygii</taxon>
        <taxon>Neopterygii</taxon>
        <taxon>Teleostei</taxon>
        <taxon>Neoteleostei</taxon>
        <taxon>Acanthomorphata</taxon>
        <taxon>Ovalentaria</taxon>
        <taxon>Atherinomorphae</taxon>
        <taxon>Cyprinodontiformes</taxon>
        <taxon>Goodeidae</taxon>
        <taxon>Crenichthys</taxon>
    </lineage>
</organism>
<dbReference type="AlphaFoldDB" id="A0AAV9SP05"/>
<dbReference type="GO" id="GO:0004842">
    <property type="term" value="F:ubiquitin-protein transferase activity"/>
    <property type="evidence" value="ECO:0007669"/>
    <property type="project" value="InterPro"/>
</dbReference>